<protein>
    <recommendedName>
        <fullName evidence="4">Myb-like domain-containing protein</fullName>
    </recommendedName>
</protein>
<dbReference type="EMBL" id="JAPDRK010000005">
    <property type="protein sequence ID" value="KAJ9612296.1"/>
    <property type="molecule type" value="Genomic_DNA"/>
</dbReference>
<dbReference type="Proteomes" id="UP001172673">
    <property type="component" value="Unassembled WGS sequence"/>
</dbReference>
<name>A0AA38XFA9_9EURO</name>
<sequence length="251" mass="28022">MLLQSAFSCDGGGAQPQLRPQRPKLPSFGAYQPQFSTNAHSNPLSSSCRALQAILGGPSVMQHTAPNPPQQLSNPFALAEKPRVDKGNAMPTHRSANKRRRSEFEEDINMEDCQRTPEQIRTPKRRRRVPLSMPLGLSADDFRALETPTEEIELDMPTSSPQARNSDDDSAYGSSPSPEEGDWDEVDDRALVDTVLEKLKLSRRDWNDCARILGKDRDSLERRWSLLVGEGSIGLRRGGRISRTNLDISSW</sequence>
<evidence type="ECO:0000256" key="1">
    <source>
        <dbReference type="SAM" id="MobiDB-lite"/>
    </source>
</evidence>
<feature type="compositionally biased region" description="Polar residues" evidence="1">
    <location>
        <begin position="33"/>
        <end position="44"/>
    </location>
</feature>
<feature type="compositionally biased region" description="Low complexity" evidence="1">
    <location>
        <begin position="15"/>
        <end position="26"/>
    </location>
</feature>
<evidence type="ECO:0000313" key="3">
    <source>
        <dbReference type="Proteomes" id="UP001172673"/>
    </source>
</evidence>
<evidence type="ECO:0008006" key="4">
    <source>
        <dbReference type="Google" id="ProtNLM"/>
    </source>
</evidence>
<proteinExistence type="predicted"/>
<feature type="region of interest" description="Disordered" evidence="1">
    <location>
        <begin position="149"/>
        <end position="186"/>
    </location>
</feature>
<keyword evidence="3" id="KW-1185">Reference proteome</keyword>
<accession>A0AA38XFA9</accession>
<feature type="region of interest" description="Disordered" evidence="1">
    <location>
        <begin position="86"/>
        <end position="133"/>
    </location>
</feature>
<feature type="region of interest" description="Disordered" evidence="1">
    <location>
        <begin position="1"/>
        <end position="44"/>
    </location>
</feature>
<reference evidence="2" key="1">
    <citation type="submission" date="2022-10" db="EMBL/GenBank/DDBJ databases">
        <title>Culturing micro-colonial fungi from biological soil crusts in the Mojave desert and describing Neophaeococcomyces mojavensis, and introducing the new genera and species Taxawa tesnikishii.</title>
        <authorList>
            <person name="Kurbessoian T."/>
            <person name="Stajich J.E."/>
        </authorList>
    </citation>
    <scope>NUCLEOTIDE SEQUENCE</scope>
    <source>
        <strain evidence="2">TK_41</strain>
    </source>
</reference>
<dbReference type="AlphaFoldDB" id="A0AA38XFA9"/>
<organism evidence="2 3">
    <name type="scientific">Cladophialophora chaetospira</name>
    <dbReference type="NCBI Taxonomy" id="386627"/>
    <lineage>
        <taxon>Eukaryota</taxon>
        <taxon>Fungi</taxon>
        <taxon>Dikarya</taxon>
        <taxon>Ascomycota</taxon>
        <taxon>Pezizomycotina</taxon>
        <taxon>Eurotiomycetes</taxon>
        <taxon>Chaetothyriomycetidae</taxon>
        <taxon>Chaetothyriales</taxon>
        <taxon>Herpotrichiellaceae</taxon>
        <taxon>Cladophialophora</taxon>
    </lineage>
</organism>
<gene>
    <name evidence="2" type="ORF">H2200_003893</name>
</gene>
<evidence type="ECO:0000313" key="2">
    <source>
        <dbReference type="EMBL" id="KAJ9612296.1"/>
    </source>
</evidence>
<comment type="caution">
    <text evidence="2">The sequence shown here is derived from an EMBL/GenBank/DDBJ whole genome shotgun (WGS) entry which is preliminary data.</text>
</comment>